<name>A0A9N8EEW8_9STRA</name>
<organism evidence="1 2">
    <name type="scientific">Seminavis robusta</name>
    <dbReference type="NCBI Taxonomy" id="568900"/>
    <lineage>
        <taxon>Eukaryota</taxon>
        <taxon>Sar</taxon>
        <taxon>Stramenopiles</taxon>
        <taxon>Ochrophyta</taxon>
        <taxon>Bacillariophyta</taxon>
        <taxon>Bacillariophyceae</taxon>
        <taxon>Bacillariophycidae</taxon>
        <taxon>Naviculales</taxon>
        <taxon>Naviculaceae</taxon>
        <taxon>Seminavis</taxon>
    </lineage>
</organism>
<protein>
    <submittedName>
        <fullName evidence="1">(LipO)protein</fullName>
    </submittedName>
</protein>
<comment type="caution">
    <text evidence="1">The sequence shown here is derived from an EMBL/GenBank/DDBJ whole genome shotgun (WGS) entry which is preliminary data.</text>
</comment>
<reference evidence="1" key="1">
    <citation type="submission" date="2020-06" db="EMBL/GenBank/DDBJ databases">
        <authorList>
            <consortium name="Plant Systems Biology data submission"/>
        </authorList>
    </citation>
    <scope>NUCLEOTIDE SEQUENCE</scope>
    <source>
        <strain evidence="1">D6</strain>
    </source>
</reference>
<keyword evidence="2" id="KW-1185">Reference proteome</keyword>
<dbReference type="AlphaFoldDB" id="A0A9N8EEW8"/>
<gene>
    <name evidence="1" type="ORF">SEMRO_1084_G239430.1</name>
</gene>
<accession>A0A9N8EEW8</accession>
<dbReference type="EMBL" id="CAICTM010001082">
    <property type="protein sequence ID" value="CAB9520222.1"/>
    <property type="molecule type" value="Genomic_DNA"/>
</dbReference>
<dbReference type="InterPro" id="IPR011889">
    <property type="entry name" value="Liste_lipo_26"/>
</dbReference>
<sequence length="416" mass="47065">MPRPRPSTESSCTLVRRRRPTMLNPAVLVVSVIFLLQQALPATAKKLRGQLSPSELAKRDRERRKAEQCLPANQEFCGNGQGTLVCEFNDDTSYYASRCVKKNSYAKHVALHEKNYCGACHKCFQNANELQSAVHKYVVNGTAETSIAKIYGWPIGSWCVDQVTDFSQLFAGLHDFNEDIGGWDVRRATTMAGMFMNAFQFDQDLSDWNTERVKDMSLMFDRAYSFSGSGLSQWNTSRVSTLQRTFRIAKKFSEDLSAWNTAQVTDMSLLFYRAESFDQPMANWNVEQVTDLSYSFAFAREFNQSLASWRTTSATTTRGMFQSADSFAQDLRGWDVARVTDTSYMFSNALAFDQNINSEELLQTWNMSLVRHRDQMFGVIAPSFNQTSTHPTGSEQVLTAQATSAMGRRDQSISSF</sequence>
<dbReference type="Pfam" id="PF03382">
    <property type="entry name" value="DUF285"/>
    <property type="match status" value="2"/>
</dbReference>
<dbReference type="NCBIfam" id="TIGR02167">
    <property type="entry name" value="Liste_lipo_26"/>
    <property type="match status" value="1"/>
</dbReference>
<dbReference type="Proteomes" id="UP001153069">
    <property type="component" value="Unassembled WGS sequence"/>
</dbReference>
<evidence type="ECO:0000313" key="2">
    <source>
        <dbReference type="Proteomes" id="UP001153069"/>
    </source>
</evidence>
<evidence type="ECO:0000313" key="1">
    <source>
        <dbReference type="EMBL" id="CAB9520222.1"/>
    </source>
</evidence>
<dbReference type="InterPro" id="IPR005046">
    <property type="entry name" value="DUF285"/>
</dbReference>
<proteinExistence type="predicted"/>